<accession>A0A4P9X7Q5</accession>
<evidence type="ECO:0000256" key="8">
    <source>
        <dbReference type="ARBA" id="ARBA00023274"/>
    </source>
</evidence>
<keyword evidence="7 9" id="KW-0539">Nucleus</keyword>
<keyword evidence="6 9" id="KW-0508">mRNA splicing</keyword>
<comment type="subcellular location">
    <subcellularLocation>
        <location evidence="1 9">Nucleus</location>
    </subcellularLocation>
</comment>
<dbReference type="InterPro" id="IPR033871">
    <property type="entry name" value="LSm5"/>
</dbReference>
<evidence type="ECO:0000259" key="10">
    <source>
        <dbReference type="PROSITE" id="PS52002"/>
    </source>
</evidence>
<dbReference type="GO" id="GO:0005688">
    <property type="term" value="C:U6 snRNP"/>
    <property type="evidence" value="ECO:0007669"/>
    <property type="project" value="TreeGrafter"/>
</dbReference>
<dbReference type="PANTHER" id="PTHR20971">
    <property type="entry name" value="U6 SNRNA-ASSOCIATED PROTEIN"/>
    <property type="match status" value="1"/>
</dbReference>
<dbReference type="GO" id="GO:1990726">
    <property type="term" value="C:Lsm1-7-Pat1 complex"/>
    <property type="evidence" value="ECO:0007669"/>
    <property type="project" value="TreeGrafter"/>
</dbReference>
<organism evidence="11 12">
    <name type="scientific">Caulochytrium protostelioides</name>
    <dbReference type="NCBI Taxonomy" id="1555241"/>
    <lineage>
        <taxon>Eukaryota</taxon>
        <taxon>Fungi</taxon>
        <taxon>Fungi incertae sedis</taxon>
        <taxon>Chytridiomycota</taxon>
        <taxon>Chytridiomycota incertae sedis</taxon>
        <taxon>Chytridiomycetes</taxon>
        <taxon>Caulochytriales</taxon>
        <taxon>Caulochytriaceae</taxon>
        <taxon>Caulochytrium</taxon>
    </lineage>
</organism>
<sequence length="83" mass="9199">MATGGSVLPLELIDKCVGSKMWVLMSNSREYVGTLLGFDDFVNMVLENVTEYYTPPNGEREVAQMQQILLSSHQIAMFIPGGE</sequence>
<comment type="subunit">
    <text evidence="9">LSm subunits form a heteromer with a doughnut shape.</text>
</comment>
<name>A0A4P9X7Q5_9FUNG</name>
<evidence type="ECO:0000313" key="12">
    <source>
        <dbReference type="Proteomes" id="UP000274922"/>
    </source>
</evidence>
<dbReference type="SMART" id="SM00651">
    <property type="entry name" value="Sm"/>
    <property type="match status" value="1"/>
</dbReference>
<dbReference type="CDD" id="cd01732">
    <property type="entry name" value="LSm5"/>
    <property type="match status" value="1"/>
</dbReference>
<evidence type="ECO:0000256" key="6">
    <source>
        <dbReference type="ARBA" id="ARBA00023187"/>
    </source>
</evidence>
<dbReference type="Gene3D" id="2.30.30.100">
    <property type="match status" value="1"/>
</dbReference>
<dbReference type="Pfam" id="PF01423">
    <property type="entry name" value="LSM"/>
    <property type="match status" value="1"/>
</dbReference>
<evidence type="ECO:0000256" key="1">
    <source>
        <dbReference type="ARBA" id="ARBA00004123"/>
    </source>
</evidence>
<evidence type="ECO:0000256" key="7">
    <source>
        <dbReference type="ARBA" id="ARBA00023242"/>
    </source>
</evidence>
<dbReference type="InterPro" id="IPR001163">
    <property type="entry name" value="Sm_dom_euk/arc"/>
</dbReference>
<feature type="domain" description="Sm" evidence="10">
    <location>
        <begin position="8"/>
        <end position="83"/>
    </location>
</feature>
<keyword evidence="12" id="KW-1185">Reference proteome</keyword>
<dbReference type="OrthoDB" id="429711at2759"/>
<evidence type="ECO:0000256" key="5">
    <source>
        <dbReference type="ARBA" id="ARBA00022884"/>
    </source>
</evidence>
<proteinExistence type="inferred from homology"/>
<comment type="function">
    <text evidence="9">Plays a role in U6 snRNP assembly and function. Binds to the 3' end of U6 snRNA.</text>
</comment>
<dbReference type="InterPro" id="IPR047575">
    <property type="entry name" value="Sm"/>
</dbReference>
<evidence type="ECO:0000256" key="4">
    <source>
        <dbReference type="ARBA" id="ARBA00022728"/>
    </source>
</evidence>
<dbReference type="EMBL" id="ML014178">
    <property type="protein sequence ID" value="RKP01286.1"/>
    <property type="molecule type" value="Genomic_DNA"/>
</dbReference>
<dbReference type="STRING" id="1555241.A0A4P9X7Q5"/>
<dbReference type="GO" id="GO:0003723">
    <property type="term" value="F:RNA binding"/>
    <property type="evidence" value="ECO:0007669"/>
    <property type="project" value="UniProtKB-KW"/>
</dbReference>
<gene>
    <name evidence="9" type="primary">LSM5</name>
    <name evidence="11" type="ORF">CXG81DRAFT_26047</name>
</gene>
<evidence type="ECO:0000256" key="3">
    <source>
        <dbReference type="ARBA" id="ARBA00022664"/>
    </source>
</evidence>
<dbReference type="Proteomes" id="UP000274922">
    <property type="component" value="Unassembled WGS sequence"/>
</dbReference>
<evidence type="ECO:0000256" key="9">
    <source>
        <dbReference type="RuleBase" id="RU365055"/>
    </source>
</evidence>
<evidence type="ECO:0000256" key="2">
    <source>
        <dbReference type="ARBA" id="ARBA00006850"/>
    </source>
</evidence>
<dbReference type="SUPFAM" id="SSF50182">
    <property type="entry name" value="Sm-like ribonucleoproteins"/>
    <property type="match status" value="1"/>
</dbReference>
<comment type="similarity">
    <text evidence="2 9">Belongs to the snRNP Sm proteins family.</text>
</comment>
<keyword evidence="3 9" id="KW-0507">mRNA processing</keyword>
<dbReference type="PANTHER" id="PTHR20971:SF0">
    <property type="entry name" value="U6 SNRNA-ASSOCIATED SM-LIKE PROTEIN LSM5"/>
    <property type="match status" value="1"/>
</dbReference>
<reference evidence="12" key="1">
    <citation type="journal article" date="2018" name="Nat. Microbiol.">
        <title>Leveraging single-cell genomics to expand the fungal tree of life.</title>
        <authorList>
            <person name="Ahrendt S.R."/>
            <person name="Quandt C.A."/>
            <person name="Ciobanu D."/>
            <person name="Clum A."/>
            <person name="Salamov A."/>
            <person name="Andreopoulos B."/>
            <person name="Cheng J.F."/>
            <person name="Woyke T."/>
            <person name="Pelin A."/>
            <person name="Henrissat B."/>
            <person name="Reynolds N.K."/>
            <person name="Benny G.L."/>
            <person name="Smith M.E."/>
            <person name="James T.Y."/>
            <person name="Grigoriev I.V."/>
        </authorList>
    </citation>
    <scope>NUCLEOTIDE SEQUENCE [LARGE SCALE GENOMIC DNA]</scope>
    <source>
        <strain evidence="12">ATCC 52028</strain>
    </source>
</reference>
<dbReference type="PROSITE" id="PS52002">
    <property type="entry name" value="SM"/>
    <property type="match status" value="1"/>
</dbReference>
<evidence type="ECO:0000313" key="11">
    <source>
        <dbReference type="EMBL" id="RKP01286.1"/>
    </source>
</evidence>
<keyword evidence="8 9" id="KW-0687">Ribonucleoprotein</keyword>
<dbReference type="GO" id="GO:0046540">
    <property type="term" value="C:U4/U6 x U5 tri-snRNP complex"/>
    <property type="evidence" value="ECO:0007669"/>
    <property type="project" value="TreeGrafter"/>
</dbReference>
<protein>
    <recommendedName>
        <fullName evidence="9">LSM complex subunit LSM5</fullName>
    </recommendedName>
</protein>
<keyword evidence="5 9" id="KW-0694">RNA-binding</keyword>
<dbReference type="GO" id="GO:0005681">
    <property type="term" value="C:spliceosomal complex"/>
    <property type="evidence" value="ECO:0007669"/>
    <property type="project" value="UniProtKB-KW"/>
</dbReference>
<dbReference type="AlphaFoldDB" id="A0A4P9X7Q5"/>
<keyword evidence="4 9" id="KW-0747">Spliceosome</keyword>
<dbReference type="InterPro" id="IPR010920">
    <property type="entry name" value="LSM_dom_sf"/>
</dbReference>
<dbReference type="GO" id="GO:0000398">
    <property type="term" value="P:mRNA splicing, via spliceosome"/>
    <property type="evidence" value="ECO:0007669"/>
    <property type="project" value="TreeGrafter"/>
</dbReference>